<dbReference type="Pfam" id="PF02272">
    <property type="entry name" value="DHHA1"/>
    <property type="match status" value="1"/>
</dbReference>
<dbReference type="SUPFAM" id="SSF64182">
    <property type="entry name" value="DHH phosphoesterases"/>
    <property type="match status" value="1"/>
</dbReference>
<evidence type="ECO:0000313" key="3">
    <source>
        <dbReference type="Proteomes" id="UP001312908"/>
    </source>
</evidence>
<evidence type="ECO:0000313" key="2">
    <source>
        <dbReference type="EMBL" id="MEE8658177.1"/>
    </source>
</evidence>
<reference evidence="2 3" key="1">
    <citation type="submission" date="2023-10" db="EMBL/GenBank/DDBJ databases">
        <title>Sorlinia euscelidii gen. nov., sp. nov., an acetic acid bacteria isolated from the gut of Euscelidius variegatus emitter.</title>
        <authorList>
            <person name="Michoud G."/>
            <person name="Marasco R."/>
            <person name="Seferji K."/>
            <person name="Gonella E."/>
            <person name="Garuglieri E."/>
            <person name="Alma A."/>
            <person name="Mapelli F."/>
            <person name="Borin S."/>
            <person name="Daffonchio D."/>
            <person name="Crotti E."/>
        </authorList>
    </citation>
    <scope>NUCLEOTIDE SEQUENCE [LARGE SCALE GENOMIC DNA]</scope>
    <source>
        <strain evidence="2 3">EV16P</strain>
    </source>
</reference>
<dbReference type="Gene3D" id="3.10.310.30">
    <property type="match status" value="1"/>
</dbReference>
<feature type="domain" description="DHHA1" evidence="1">
    <location>
        <begin position="39"/>
        <end position="95"/>
    </location>
</feature>
<dbReference type="InterPro" id="IPR003156">
    <property type="entry name" value="DHHA1_dom"/>
</dbReference>
<organism evidence="2 3">
    <name type="scientific">Sorlinia euscelidii</name>
    <dbReference type="NCBI Taxonomy" id="3081148"/>
    <lineage>
        <taxon>Bacteria</taxon>
        <taxon>Pseudomonadati</taxon>
        <taxon>Pseudomonadota</taxon>
        <taxon>Alphaproteobacteria</taxon>
        <taxon>Acetobacterales</taxon>
        <taxon>Acetobacteraceae</taxon>
        <taxon>Sorlinia</taxon>
    </lineage>
</organism>
<dbReference type="PANTHER" id="PTHR30255:SF2">
    <property type="entry name" value="SINGLE-STRANDED-DNA-SPECIFIC EXONUCLEASE RECJ"/>
    <property type="match status" value="1"/>
</dbReference>
<dbReference type="EMBL" id="JAWJZY010000002">
    <property type="protein sequence ID" value="MEE8658177.1"/>
    <property type="molecule type" value="Genomic_DNA"/>
</dbReference>
<dbReference type="InterPro" id="IPR038763">
    <property type="entry name" value="DHH_sf"/>
</dbReference>
<dbReference type="Proteomes" id="UP001312908">
    <property type="component" value="Unassembled WGS sequence"/>
</dbReference>
<dbReference type="PANTHER" id="PTHR30255">
    <property type="entry name" value="SINGLE-STRANDED-DNA-SPECIFIC EXONUCLEASE RECJ"/>
    <property type="match status" value="1"/>
</dbReference>
<dbReference type="InterPro" id="IPR051673">
    <property type="entry name" value="SSDNA_exonuclease_RecJ"/>
</dbReference>
<protein>
    <recommendedName>
        <fullName evidence="1">DHHA1 domain-containing protein</fullName>
    </recommendedName>
</protein>
<keyword evidence="3" id="KW-1185">Reference proteome</keyword>
<accession>A0ABU7U063</accession>
<proteinExistence type="predicted"/>
<sequence length="146" mass="15763">MAAELDDINARRRDVESAILIAAEAQAEAQIAGGARFIFVHDPSWHPGIVGIVAGRLKERFNCPVFVGAEKDGVIKGSARSIPGLDVGLAVINARQKNLLTTGGGMLWPRVLASLQVARRICVPFWTPPSLRRPVSRALLSCRSTR</sequence>
<gene>
    <name evidence="2" type="ORF">DOFOFD_04040</name>
</gene>
<comment type="caution">
    <text evidence="2">The sequence shown here is derived from an EMBL/GenBank/DDBJ whole genome shotgun (WGS) entry which is preliminary data.</text>
</comment>
<name>A0ABU7U063_9PROT</name>
<evidence type="ECO:0000259" key="1">
    <source>
        <dbReference type="Pfam" id="PF02272"/>
    </source>
</evidence>